<proteinExistence type="predicted"/>
<dbReference type="VEuPathDB" id="CryptoDB:GNI_113680"/>
<sequence>MHGGFSDTLRDHTPSMPDPVMPAQATSKIKLPKNASRIIYVKGLPAKVSNDDLYDIFGKYGSIRQIRVGVAPNTKGTGYVVYDDICDAKNAVDHLNGFNVAGRYIAVSYFTAPRPDREEKKLLEEELRIIREKSGFI</sequence>
<feature type="region of interest" description="Disordered" evidence="7">
    <location>
        <begin position="1"/>
        <end position="22"/>
    </location>
</feature>
<dbReference type="PROSITE" id="PS50102">
    <property type="entry name" value="RRM"/>
    <property type="match status" value="1"/>
</dbReference>
<accession>A0A023B3B6</accession>
<dbReference type="AlphaFoldDB" id="A0A023B3B6"/>
<dbReference type="Gene3D" id="3.30.70.330">
    <property type="match status" value="1"/>
</dbReference>
<feature type="domain" description="RRM" evidence="8">
    <location>
        <begin position="37"/>
        <end position="112"/>
    </location>
</feature>
<comment type="caution">
    <text evidence="9">The sequence shown here is derived from an EMBL/GenBank/DDBJ whole genome shotgun (WGS) entry which is preliminary data.</text>
</comment>
<name>A0A023B3B6_GRENI</name>
<evidence type="ECO:0000256" key="5">
    <source>
        <dbReference type="ARBA" id="ARBA00023242"/>
    </source>
</evidence>
<evidence type="ECO:0000256" key="3">
    <source>
        <dbReference type="ARBA" id="ARBA00022884"/>
    </source>
</evidence>
<keyword evidence="3 6" id="KW-0694">RNA-binding</keyword>
<dbReference type="Proteomes" id="UP000019763">
    <property type="component" value="Unassembled WGS sequence"/>
</dbReference>
<dbReference type="InterPro" id="IPR000504">
    <property type="entry name" value="RRM_dom"/>
</dbReference>
<evidence type="ECO:0000313" key="10">
    <source>
        <dbReference type="Proteomes" id="UP000019763"/>
    </source>
</evidence>
<reference evidence="9" key="1">
    <citation type="submission" date="2013-12" db="EMBL/GenBank/DDBJ databases">
        <authorList>
            <person name="Omoto C.K."/>
            <person name="Sibley D."/>
            <person name="Venepally P."/>
            <person name="Hadjithomas M."/>
            <person name="Karamycheva S."/>
            <person name="Brunk B."/>
            <person name="Roos D."/>
            <person name="Caler E."/>
            <person name="Lorenzi H."/>
        </authorList>
    </citation>
    <scope>NUCLEOTIDE SEQUENCE</scope>
</reference>
<dbReference type="OrthoDB" id="275748at2759"/>
<dbReference type="GeneID" id="22914011"/>
<organism evidence="9 10">
    <name type="scientific">Gregarina niphandrodes</name>
    <name type="common">Septate eugregarine</name>
    <dbReference type="NCBI Taxonomy" id="110365"/>
    <lineage>
        <taxon>Eukaryota</taxon>
        <taxon>Sar</taxon>
        <taxon>Alveolata</taxon>
        <taxon>Apicomplexa</taxon>
        <taxon>Conoidasida</taxon>
        <taxon>Gregarinasina</taxon>
        <taxon>Eugregarinorida</taxon>
        <taxon>Gregarinidae</taxon>
        <taxon>Gregarina</taxon>
    </lineage>
</organism>
<dbReference type="GO" id="GO:0003723">
    <property type="term" value="F:RNA binding"/>
    <property type="evidence" value="ECO:0007669"/>
    <property type="project" value="UniProtKB-UniRule"/>
</dbReference>
<dbReference type="SMART" id="SM00360">
    <property type="entry name" value="RRM"/>
    <property type="match status" value="1"/>
</dbReference>
<dbReference type="InterPro" id="IPR012677">
    <property type="entry name" value="Nucleotide-bd_a/b_plait_sf"/>
</dbReference>
<dbReference type="GO" id="GO:0000398">
    <property type="term" value="P:mRNA splicing, via spliceosome"/>
    <property type="evidence" value="ECO:0007669"/>
    <property type="project" value="TreeGrafter"/>
</dbReference>
<keyword evidence="4" id="KW-0508">mRNA splicing</keyword>
<gene>
    <name evidence="9" type="ORF">GNI_113680</name>
</gene>
<dbReference type="GO" id="GO:0071011">
    <property type="term" value="C:precatalytic spliceosome"/>
    <property type="evidence" value="ECO:0007669"/>
    <property type="project" value="TreeGrafter"/>
</dbReference>
<evidence type="ECO:0000256" key="1">
    <source>
        <dbReference type="ARBA" id="ARBA00004123"/>
    </source>
</evidence>
<dbReference type="GO" id="GO:0005686">
    <property type="term" value="C:U2 snRNP"/>
    <property type="evidence" value="ECO:0007669"/>
    <property type="project" value="TreeGrafter"/>
</dbReference>
<dbReference type="PANTHER" id="PTHR45880">
    <property type="entry name" value="RNA-BINDING MOTIF PROTEIN, X-LINKED 2"/>
    <property type="match status" value="1"/>
</dbReference>
<evidence type="ECO:0000256" key="2">
    <source>
        <dbReference type="ARBA" id="ARBA00022664"/>
    </source>
</evidence>
<evidence type="ECO:0000256" key="6">
    <source>
        <dbReference type="PROSITE-ProRule" id="PRU00176"/>
    </source>
</evidence>
<dbReference type="RefSeq" id="XP_011131591.1">
    <property type="nucleotide sequence ID" value="XM_011133289.1"/>
</dbReference>
<evidence type="ECO:0000313" key="9">
    <source>
        <dbReference type="EMBL" id="EZG55391.1"/>
    </source>
</evidence>
<dbReference type="eggNOG" id="KOG0114">
    <property type="taxonomic scope" value="Eukaryota"/>
</dbReference>
<dbReference type="SUPFAM" id="SSF54928">
    <property type="entry name" value="RNA-binding domain, RBD"/>
    <property type="match status" value="1"/>
</dbReference>
<evidence type="ECO:0000259" key="8">
    <source>
        <dbReference type="PROSITE" id="PS50102"/>
    </source>
</evidence>
<dbReference type="Pfam" id="PF00076">
    <property type="entry name" value="RRM_1"/>
    <property type="match status" value="1"/>
</dbReference>
<dbReference type="InterPro" id="IPR035979">
    <property type="entry name" value="RBD_domain_sf"/>
</dbReference>
<dbReference type="PANTHER" id="PTHR45880:SF1">
    <property type="entry name" value="RNA-BINDING MOTIF PROTEIN, X-LINKED 2"/>
    <property type="match status" value="1"/>
</dbReference>
<dbReference type="InterPro" id="IPR051847">
    <property type="entry name" value="RNA_proc/Spliceosome_comp"/>
</dbReference>
<dbReference type="InterPro" id="IPR034150">
    <property type="entry name" value="SF3B6_RRM"/>
</dbReference>
<dbReference type="GO" id="GO:0071013">
    <property type="term" value="C:catalytic step 2 spliceosome"/>
    <property type="evidence" value="ECO:0007669"/>
    <property type="project" value="TreeGrafter"/>
</dbReference>
<keyword evidence="5" id="KW-0539">Nucleus</keyword>
<keyword evidence="10" id="KW-1185">Reference proteome</keyword>
<dbReference type="OMA" id="CTGEYLY"/>
<dbReference type="EMBL" id="AFNH02000849">
    <property type="protein sequence ID" value="EZG55391.1"/>
    <property type="molecule type" value="Genomic_DNA"/>
</dbReference>
<comment type="subcellular location">
    <subcellularLocation>
        <location evidence="1">Nucleus</location>
    </subcellularLocation>
</comment>
<protein>
    <submittedName>
        <fullName evidence="9">RNA-binding protein</fullName>
    </submittedName>
</protein>
<evidence type="ECO:0000256" key="7">
    <source>
        <dbReference type="SAM" id="MobiDB-lite"/>
    </source>
</evidence>
<evidence type="ECO:0000256" key="4">
    <source>
        <dbReference type="ARBA" id="ARBA00023187"/>
    </source>
</evidence>
<dbReference type="CDD" id="cd12241">
    <property type="entry name" value="RRM_SF3B14"/>
    <property type="match status" value="1"/>
</dbReference>
<keyword evidence="2" id="KW-0507">mRNA processing</keyword>